<sequence length="31" mass="3750">MQYIIKNCNVSFRPKKTIVSYLFYASEYNTK</sequence>
<organism evidence="1">
    <name type="scientific">Arundo donax</name>
    <name type="common">Giant reed</name>
    <name type="synonym">Donax arundinaceus</name>
    <dbReference type="NCBI Taxonomy" id="35708"/>
    <lineage>
        <taxon>Eukaryota</taxon>
        <taxon>Viridiplantae</taxon>
        <taxon>Streptophyta</taxon>
        <taxon>Embryophyta</taxon>
        <taxon>Tracheophyta</taxon>
        <taxon>Spermatophyta</taxon>
        <taxon>Magnoliopsida</taxon>
        <taxon>Liliopsida</taxon>
        <taxon>Poales</taxon>
        <taxon>Poaceae</taxon>
        <taxon>PACMAD clade</taxon>
        <taxon>Arundinoideae</taxon>
        <taxon>Arundineae</taxon>
        <taxon>Arundo</taxon>
    </lineage>
</organism>
<protein>
    <submittedName>
        <fullName evidence="1">Uncharacterized protein</fullName>
    </submittedName>
</protein>
<reference evidence="1" key="2">
    <citation type="journal article" date="2015" name="Data Brief">
        <title>Shoot transcriptome of the giant reed, Arundo donax.</title>
        <authorList>
            <person name="Barrero R.A."/>
            <person name="Guerrero F.D."/>
            <person name="Moolhuijzen P."/>
            <person name="Goolsby J.A."/>
            <person name="Tidwell J."/>
            <person name="Bellgard S.E."/>
            <person name="Bellgard M.I."/>
        </authorList>
    </citation>
    <scope>NUCLEOTIDE SEQUENCE</scope>
    <source>
        <tissue evidence="1">Shoot tissue taken approximately 20 cm above the soil surface</tissue>
    </source>
</reference>
<dbReference type="EMBL" id="GBRH01202297">
    <property type="protein sequence ID" value="JAD95598.1"/>
    <property type="molecule type" value="Transcribed_RNA"/>
</dbReference>
<proteinExistence type="predicted"/>
<dbReference type="AlphaFoldDB" id="A0A0A9E9D0"/>
<evidence type="ECO:0000313" key="1">
    <source>
        <dbReference type="EMBL" id="JAD95598.1"/>
    </source>
</evidence>
<accession>A0A0A9E9D0</accession>
<name>A0A0A9E9D0_ARUDO</name>
<reference evidence="1" key="1">
    <citation type="submission" date="2014-09" db="EMBL/GenBank/DDBJ databases">
        <authorList>
            <person name="Magalhaes I.L.F."/>
            <person name="Oliveira U."/>
            <person name="Santos F.R."/>
            <person name="Vidigal T.H.D.A."/>
            <person name="Brescovit A.D."/>
            <person name="Santos A.J."/>
        </authorList>
    </citation>
    <scope>NUCLEOTIDE SEQUENCE</scope>
    <source>
        <tissue evidence="1">Shoot tissue taken approximately 20 cm above the soil surface</tissue>
    </source>
</reference>